<comment type="caution">
    <text evidence="1">The sequence shown here is derived from an EMBL/GenBank/DDBJ whole genome shotgun (WGS) entry which is preliminary data.</text>
</comment>
<evidence type="ECO:0000313" key="2">
    <source>
        <dbReference type="Proteomes" id="UP001497535"/>
    </source>
</evidence>
<protein>
    <submittedName>
        <fullName evidence="1">Uncharacterized protein</fullName>
    </submittedName>
</protein>
<evidence type="ECO:0000313" key="1">
    <source>
        <dbReference type="EMBL" id="CAK5089493.1"/>
    </source>
</evidence>
<name>A0ACB1AE30_MELEN</name>
<proteinExistence type="predicted"/>
<sequence length="164" mass="19069">MAARIQSKLYQLLKRRKIDEREKEVNIEEVDIVPTGQREDAEEESDEEEQENIVELAVGSTQKGGLSLWYNSYRYVMTSKNCKNWRCPDRRCTAKVKVLSIEGERARGILIGEHDHMGDAIGFEVEKRRKVFTERIQENPTIKTKKLTDELRKGTAEDTELLVR</sequence>
<gene>
    <name evidence="1" type="ORF">MENTE1834_LOCUS37206</name>
</gene>
<dbReference type="EMBL" id="CAVMJV010000077">
    <property type="protein sequence ID" value="CAK5089493.1"/>
    <property type="molecule type" value="Genomic_DNA"/>
</dbReference>
<accession>A0ACB1AE30</accession>
<organism evidence="1 2">
    <name type="scientific">Meloidogyne enterolobii</name>
    <name type="common">Root-knot nematode worm</name>
    <name type="synonym">Meloidogyne mayaguensis</name>
    <dbReference type="NCBI Taxonomy" id="390850"/>
    <lineage>
        <taxon>Eukaryota</taxon>
        <taxon>Metazoa</taxon>
        <taxon>Ecdysozoa</taxon>
        <taxon>Nematoda</taxon>
        <taxon>Chromadorea</taxon>
        <taxon>Rhabditida</taxon>
        <taxon>Tylenchina</taxon>
        <taxon>Tylenchomorpha</taxon>
        <taxon>Tylenchoidea</taxon>
        <taxon>Meloidogynidae</taxon>
        <taxon>Meloidogyninae</taxon>
        <taxon>Meloidogyne</taxon>
    </lineage>
</organism>
<keyword evidence="2" id="KW-1185">Reference proteome</keyword>
<reference evidence="1" key="1">
    <citation type="submission" date="2023-11" db="EMBL/GenBank/DDBJ databases">
        <authorList>
            <person name="Poullet M."/>
        </authorList>
    </citation>
    <scope>NUCLEOTIDE SEQUENCE</scope>
    <source>
        <strain evidence="1">E1834</strain>
    </source>
</reference>
<dbReference type="Proteomes" id="UP001497535">
    <property type="component" value="Unassembled WGS sequence"/>
</dbReference>